<dbReference type="OrthoDB" id="89265at2759"/>
<dbReference type="EMBL" id="KI669564">
    <property type="protein sequence ID" value="ETN20148.1"/>
    <property type="molecule type" value="Genomic_DNA"/>
</dbReference>
<evidence type="ECO:0000313" key="2">
    <source>
        <dbReference type="EMBL" id="ETN20148.1"/>
    </source>
</evidence>
<gene>
    <name evidence="2" type="ORF">PPTG_03216</name>
</gene>
<reference evidence="3" key="1">
    <citation type="submission" date="2011-12" db="EMBL/GenBank/DDBJ databases">
        <authorList>
            <consortium name="The Broad Institute Genome Sequencing Platform"/>
            <person name="Russ C."/>
            <person name="Tyler B."/>
            <person name="Panabieres F."/>
            <person name="Shan W."/>
            <person name="Tripathy S."/>
            <person name="Grunwald N."/>
            <person name="Machado M."/>
            <person name="Young S.K."/>
            <person name="Zeng Q."/>
            <person name="Gargeya S."/>
            <person name="Fitzgerald M."/>
            <person name="Haas B."/>
            <person name="Abouelleil A."/>
            <person name="Alvarado L."/>
            <person name="Arachchi H.M."/>
            <person name="Berlin A."/>
            <person name="Chapman S.B."/>
            <person name="Gearin G."/>
            <person name="Goldberg J."/>
            <person name="Griggs A."/>
            <person name="Gujja S."/>
            <person name="Hansen M."/>
            <person name="Heiman D."/>
            <person name="Howarth C."/>
            <person name="Larimer J."/>
            <person name="Lui A."/>
            <person name="MacDonald P.J.P."/>
            <person name="McCowen C."/>
            <person name="Montmayeur A."/>
            <person name="Murphy C."/>
            <person name="Neiman D."/>
            <person name="Pearson M."/>
            <person name="Priest M."/>
            <person name="Roberts A."/>
            <person name="Saif S."/>
            <person name="Shea T."/>
            <person name="Sisk P."/>
            <person name="Stolte C."/>
            <person name="Sykes S."/>
            <person name="Wortman J."/>
            <person name="Nusbaum C."/>
            <person name="Birren B."/>
        </authorList>
    </citation>
    <scope>NUCLEOTIDE SEQUENCE [LARGE SCALE GENOMIC DNA]</scope>
    <source>
        <strain evidence="3">INRA-310</strain>
    </source>
</reference>
<dbReference type="GO" id="GO:0003676">
    <property type="term" value="F:nucleic acid binding"/>
    <property type="evidence" value="ECO:0007669"/>
    <property type="project" value="InterPro"/>
</dbReference>
<dbReference type="Pfam" id="PF13358">
    <property type="entry name" value="DDE_3"/>
    <property type="match status" value="1"/>
</dbReference>
<evidence type="ECO:0000313" key="3">
    <source>
        <dbReference type="Proteomes" id="UP000018817"/>
    </source>
</evidence>
<proteinExistence type="predicted"/>
<organism evidence="2 3">
    <name type="scientific">Phytophthora nicotianae (strain INRA-310)</name>
    <name type="common">Phytophthora parasitica</name>
    <dbReference type="NCBI Taxonomy" id="761204"/>
    <lineage>
        <taxon>Eukaryota</taxon>
        <taxon>Sar</taxon>
        <taxon>Stramenopiles</taxon>
        <taxon>Oomycota</taxon>
        <taxon>Peronosporomycetes</taxon>
        <taxon>Peronosporales</taxon>
        <taxon>Peronosporaceae</taxon>
        <taxon>Phytophthora</taxon>
    </lineage>
</organism>
<dbReference type="Gene3D" id="3.30.420.10">
    <property type="entry name" value="Ribonuclease H-like superfamily/Ribonuclease H"/>
    <property type="match status" value="1"/>
</dbReference>
<accession>W2R439</accession>
<dbReference type="Proteomes" id="UP000018817">
    <property type="component" value="Unassembled WGS sequence"/>
</dbReference>
<dbReference type="AlphaFoldDB" id="W2R439"/>
<sequence>MTGSARLGPKSKIPTEIMPHTLIEKQRVLEALRAGREDWLAVARFKGIPVTTAYDIVRRGRMTISLGEARRTACEGDLGEERGPCSAFHPPKGPTSRSNVLFWAGDVPIGLWQYSYGEKFCLRRRDLQTVKASQEFRSFFQGKTIVVVLDNAPAHRQTEDRVTGHEDIELLRLGPYSPMWKSIEGCFSVLKANIKRHLTIYREAICDRSRQLDQNGDVITLAGRQMRVLERAAKAEIKRMTSVLVSRMELHCSKVVNAAAEGIPMVYGK</sequence>
<protein>
    <recommendedName>
        <fullName evidence="1">Tc1-like transposase DDE domain-containing protein</fullName>
    </recommendedName>
</protein>
<dbReference type="VEuPathDB" id="FungiDB:PPTG_03216"/>
<dbReference type="RefSeq" id="XP_008894141.1">
    <property type="nucleotide sequence ID" value="XM_008895893.1"/>
</dbReference>
<reference evidence="2 3" key="2">
    <citation type="submission" date="2013-11" db="EMBL/GenBank/DDBJ databases">
        <title>The Genome Sequence of Phytophthora parasitica INRA-310.</title>
        <authorList>
            <consortium name="The Broad Institute Genomics Platform"/>
            <person name="Russ C."/>
            <person name="Tyler B."/>
            <person name="Panabieres F."/>
            <person name="Shan W."/>
            <person name="Tripathy S."/>
            <person name="Grunwald N."/>
            <person name="Machado M."/>
            <person name="Johnson C.S."/>
            <person name="Arredondo F."/>
            <person name="Hong C."/>
            <person name="Coffey M."/>
            <person name="Young S.K."/>
            <person name="Zeng Q."/>
            <person name="Gargeya S."/>
            <person name="Fitzgerald M."/>
            <person name="Abouelleil A."/>
            <person name="Alvarado L."/>
            <person name="Chapman S.B."/>
            <person name="Gainer-Dewar J."/>
            <person name="Goldberg J."/>
            <person name="Griggs A."/>
            <person name="Gujja S."/>
            <person name="Hansen M."/>
            <person name="Howarth C."/>
            <person name="Imamovic A."/>
            <person name="Ireland A."/>
            <person name="Larimer J."/>
            <person name="McCowan C."/>
            <person name="Murphy C."/>
            <person name="Pearson M."/>
            <person name="Poon T.W."/>
            <person name="Priest M."/>
            <person name="Roberts A."/>
            <person name="Saif S."/>
            <person name="Shea T."/>
            <person name="Sykes S."/>
            <person name="Wortman J."/>
            <person name="Nusbaum C."/>
            <person name="Birren B."/>
        </authorList>
    </citation>
    <scope>NUCLEOTIDE SEQUENCE [LARGE SCALE GENOMIC DNA]</scope>
    <source>
        <strain evidence="2 3">INRA-310</strain>
    </source>
</reference>
<evidence type="ECO:0000259" key="1">
    <source>
        <dbReference type="Pfam" id="PF13358"/>
    </source>
</evidence>
<name>W2R439_PHYN3</name>
<dbReference type="InterPro" id="IPR036397">
    <property type="entry name" value="RNaseH_sf"/>
</dbReference>
<dbReference type="GeneID" id="20173406"/>
<dbReference type="InterPro" id="IPR038717">
    <property type="entry name" value="Tc1-like_DDE_dom"/>
</dbReference>
<feature type="domain" description="Tc1-like transposase DDE" evidence="1">
    <location>
        <begin position="141"/>
        <end position="197"/>
    </location>
</feature>